<dbReference type="InterPro" id="IPR051089">
    <property type="entry name" value="prtT"/>
</dbReference>
<dbReference type="GO" id="GO:0000976">
    <property type="term" value="F:transcription cis-regulatory region binding"/>
    <property type="evidence" value="ECO:0007669"/>
    <property type="project" value="TreeGrafter"/>
</dbReference>
<dbReference type="Pfam" id="PF04082">
    <property type="entry name" value="Fungal_trans"/>
    <property type="match status" value="1"/>
</dbReference>
<evidence type="ECO:0000259" key="7">
    <source>
        <dbReference type="SMART" id="SM00906"/>
    </source>
</evidence>
<comment type="subcellular location">
    <subcellularLocation>
        <location evidence="1">Nucleus</location>
    </subcellularLocation>
</comment>
<dbReference type="PANTHER" id="PTHR31845">
    <property type="entry name" value="FINGER DOMAIN PROTEIN, PUTATIVE-RELATED"/>
    <property type="match status" value="1"/>
</dbReference>
<keyword evidence="3" id="KW-0238">DNA-binding</keyword>
<dbReference type="STRING" id="946122.A0A0C2WQ16"/>
<dbReference type="Proteomes" id="UP000054549">
    <property type="component" value="Unassembled WGS sequence"/>
</dbReference>
<name>A0A0C2WQ16_AMAMK</name>
<accession>A0A0C2WQ16</accession>
<keyword evidence="5" id="KW-0539">Nucleus</keyword>
<dbReference type="SMART" id="SM00906">
    <property type="entry name" value="Fungal_trans"/>
    <property type="match status" value="1"/>
</dbReference>
<feature type="non-terminal residue" evidence="8">
    <location>
        <position position="1"/>
    </location>
</feature>
<dbReference type="GO" id="GO:0006351">
    <property type="term" value="P:DNA-templated transcription"/>
    <property type="evidence" value="ECO:0007669"/>
    <property type="project" value="InterPro"/>
</dbReference>
<evidence type="ECO:0000256" key="3">
    <source>
        <dbReference type="ARBA" id="ARBA00023125"/>
    </source>
</evidence>
<sequence>MKCEFPKGEDTCERCKTTGRACILETRKPKIPANKREYLLAQLRQKDAVIESLLKQLHNPYQATPMSIESYKRATSPSDSSNRNVLEWLSRLTSSIPKTNGKSGANAFLNHRTSQVVEEESDQGDTLQTAPMVPGDESGQDDKTDERHSALPDSHVPIGMLADLSLDKPKRKNRKSKNLEKEGDIDDIDVGVANALYFMPGPATDLDARAQLIEQHSPPEIVLHGLVTPGDVEELFQLFYEKINPFVSILDPVLHTPASTFSRCPFLFTVICAISTRYHPKKSGVYSIAMHFAKHSAANALVDGWKSVELCQAYILMSIYAVPARRWEEDRSWLYTGLAIRLATDLNLHQQSLVKPQSERHEREILNRTRVWMICCNLDRSTAAQFGKPSTIKEHYTIRHAKYWYKKSKYNHPYDIHLCAYSELLRIIAKFHDEIFSDPSSPTGLNKKVNFLSVTFAHDEQLVSFQEEWSMRFYRESDKNDKGCAFRCSLMPYLVGYSRLVMFSFGFQHAFRPGSQLDDDVFFNKCLSSAKAIIKDMIEGLVPSGYMGYAPDGHFIFASFASAFLLKLLRPEFSKLLSTNEEIEILELISRLIQTLSSPKIALDDKHTPKLYARFLAGLLSRHRRDSSARQHTTTSSSNSAPPPSAPAISVQAPEESVQTQIQNDVEHLTTNGQHLGLFQEAVAPSVYTPETAIMCDSVIDMNNDFLMENGLLSDEELLATMQMLKSPAWWQNMMMPGFSWPDSQTSTPSSNHNVTPPPFAGMEHLHQSNYPFISSDGS</sequence>
<dbReference type="InParanoid" id="A0A0C2WQ16"/>
<dbReference type="AlphaFoldDB" id="A0A0C2WQ16"/>
<feature type="compositionally biased region" description="Basic and acidic residues" evidence="6">
    <location>
        <begin position="140"/>
        <end position="150"/>
    </location>
</feature>
<reference evidence="8 9" key="1">
    <citation type="submission" date="2014-04" db="EMBL/GenBank/DDBJ databases">
        <title>Evolutionary Origins and Diversification of the Mycorrhizal Mutualists.</title>
        <authorList>
            <consortium name="DOE Joint Genome Institute"/>
            <consortium name="Mycorrhizal Genomics Consortium"/>
            <person name="Kohler A."/>
            <person name="Kuo A."/>
            <person name="Nagy L.G."/>
            <person name="Floudas D."/>
            <person name="Copeland A."/>
            <person name="Barry K.W."/>
            <person name="Cichocki N."/>
            <person name="Veneault-Fourrey C."/>
            <person name="LaButti K."/>
            <person name="Lindquist E.A."/>
            <person name="Lipzen A."/>
            <person name="Lundell T."/>
            <person name="Morin E."/>
            <person name="Murat C."/>
            <person name="Riley R."/>
            <person name="Ohm R."/>
            <person name="Sun H."/>
            <person name="Tunlid A."/>
            <person name="Henrissat B."/>
            <person name="Grigoriev I.V."/>
            <person name="Hibbett D.S."/>
            <person name="Martin F."/>
        </authorList>
    </citation>
    <scope>NUCLEOTIDE SEQUENCE [LARGE SCALE GENOMIC DNA]</scope>
    <source>
        <strain evidence="8 9">Koide BX008</strain>
    </source>
</reference>
<evidence type="ECO:0000256" key="4">
    <source>
        <dbReference type="ARBA" id="ARBA00023163"/>
    </source>
</evidence>
<evidence type="ECO:0000256" key="2">
    <source>
        <dbReference type="ARBA" id="ARBA00023015"/>
    </source>
</evidence>
<keyword evidence="9" id="KW-1185">Reference proteome</keyword>
<organism evidence="8 9">
    <name type="scientific">Amanita muscaria (strain Koide BX008)</name>
    <dbReference type="NCBI Taxonomy" id="946122"/>
    <lineage>
        <taxon>Eukaryota</taxon>
        <taxon>Fungi</taxon>
        <taxon>Dikarya</taxon>
        <taxon>Basidiomycota</taxon>
        <taxon>Agaricomycotina</taxon>
        <taxon>Agaricomycetes</taxon>
        <taxon>Agaricomycetidae</taxon>
        <taxon>Agaricales</taxon>
        <taxon>Pluteineae</taxon>
        <taxon>Amanitaceae</taxon>
        <taxon>Amanita</taxon>
    </lineage>
</organism>
<gene>
    <name evidence="8" type="ORF">M378DRAFT_164205</name>
</gene>
<evidence type="ECO:0000256" key="6">
    <source>
        <dbReference type="SAM" id="MobiDB-lite"/>
    </source>
</evidence>
<dbReference type="InterPro" id="IPR007219">
    <property type="entry name" value="XnlR_reg_dom"/>
</dbReference>
<feature type="region of interest" description="Disordered" evidence="6">
    <location>
        <begin position="625"/>
        <end position="660"/>
    </location>
</feature>
<evidence type="ECO:0000256" key="5">
    <source>
        <dbReference type="ARBA" id="ARBA00023242"/>
    </source>
</evidence>
<dbReference type="PANTHER" id="PTHR31845:SF19">
    <property type="entry name" value="TRANSCRIPTION FACTOR DOMAIN-CONTAINING PROTEIN"/>
    <property type="match status" value="1"/>
</dbReference>
<evidence type="ECO:0000313" key="8">
    <source>
        <dbReference type="EMBL" id="KIL63752.1"/>
    </source>
</evidence>
<feature type="region of interest" description="Disordered" evidence="6">
    <location>
        <begin position="115"/>
        <end position="180"/>
    </location>
</feature>
<dbReference type="HOGENOM" id="CLU_004538_2_0_1"/>
<proteinExistence type="predicted"/>
<keyword evidence="2" id="KW-0805">Transcription regulation</keyword>
<keyword evidence="4" id="KW-0804">Transcription</keyword>
<protein>
    <recommendedName>
        <fullName evidence="7">Xylanolytic transcriptional activator regulatory domain-containing protein</fullName>
    </recommendedName>
</protein>
<dbReference type="EMBL" id="KN818256">
    <property type="protein sequence ID" value="KIL63752.1"/>
    <property type="molecule type" value="Genomic_DNA"/>
</dbReference>
<dbReference type="GO" id="GO:0000981">
    <property type="term" value="F:DNA-binding transcription factor activity, RNA polymerase II-specific"/>
    <property type="evidence" value="ECO:0007669"/>
    <property type="project" value="TreeGrafter"/>
</dbReference>
<dbReference type="GO" id="GO:0005634">
    <property type="term" value="C:nucleus"/>
    <property type="evidence" value="ECO:0007669"/>
    <property type="project" value="UniProtKB-SubCell"/>
</dbReference>
<dbReference type="CDD" id="cd12148">
    <property type="entry name" value="fungal_TF_MHR"/>
    <property type="match status" value="1"/>
</dbReference>
<dbReference type="OrthoDB" id="39175at2759"/>
<feature type="domain" description="Xylanolytic transcriptional activator regulatory" evidence="7">
    <location>
        <begin position="332"/>
        <end position="408"/>
    </location>
</feature>
<dbReference type="GO" id="GO:0008270">
    <property type="term" value="F:zinc ion binding"/>
    <property type="evidence" value="ECO:0007669"/>
    <property type="project" value="InterPro"/>
</dbReference>
<evidence type="ECO:0000256" key="1">
    <source>
        <dbReference type="ARBA" id="ARBA00004123"/>
    </source>
</evidence>
<evidence type="ECO:0000313" key="9">
    <source>
        <dbReference type="Proteomes" id="UP000054549"/>
    </source>
</evidence>